<dbReference type="Pfam" id="PF08101">
    <property type="entry name" value="Msb1-Mug8_dom"/>
    <property type="match status" value="1"/>
</dbReference>
<feature type="region of interest" description="Disordered" evidence="1">
    <location>
        <begin position="482"/>
        <end position="569"/>
    </location>
</feature>
<accession>A0A1D8PD52</accession>
<dbReference type="GO" id="GO:0044406">
    <property type="term" value="P:adhesion of symbiont to host"/>
    <property type="evidence" value="ECO:0000316"/>
    <property type="project" value="CGD"/>
</dbReference>
<organism evidence="4 5">
    <name type="scientific">Candida albicans (strain SC5314 / ATCC MYA-2876)</name>
    <name type="common">Yeast</name>
    <dbReference type="NCBI Taxonomy" id="237561"/>
    <lineage>
        <taxon>Eukaryota</taxon>
        <taxon>Fungi</taxon>
        <taxon>Dikarya</taxon>
        <taxon>Ascomycota</taxon>
        <taxon>Saccharomycotina</taxon>
        <taxon>Pichiomycetes</taxon>
        <taxon>Debaryomycetaceae</taxon>
        <taxon>Candida/Lodderomyces clade</taxon>
        <taxon>Candida</taxon>
    </lineage>
</organism>
<proteinExistence type="predicted"/>
<dbReference type="GeneID" id="3648218"/>
<reference evidence="4 5" key="2">
    <citation type="journal article" date="2007" name="Genome Biol.">
        <title>Assembly of the Candida albicans genome into sixteen supercontigs aligned on the eight chromosomes.</title>
        <authorList>
            <person name="van het Hoog M."/>
            <person name="Rast T.J."/>
            <person name="Martchenko M."/>
            <person name="Grindle S."/>
            <person name="Dignard D."/>
            <person name="Hogues H."/>
            <person name="Cuomo C."/>
            <person name="Berriman M."/>
            <person name="Scherer S."/>
            <person name="Magee B.B."/>
            <person name="Whiteway M."/>
            <person name="Chibana H."/>
            <person name="Nantel A."/>
            <person name="Magee P.T."/>
        </authorList>
    </citation>
    <scope>GENOME REANNOTATION</scope>
    <source>
        <strain evidence="5">SC5314 / ATCC MYA-2876</strain>
    </source>
</reference>
<dbReference type="InterPro" id="IPR037508">
    <property type="entry name" value="Msb1/Mug8"/>
</dbReference>
<feature type="compositionally biased region" description="Polar residues" evidence="1">
    <location>
        <begin position="1130"/>
        <end position="1140"/>
    </location>
</feature>
<dbReference type="RefSeq" id="XP_710184.2">
    <property type="nucleotide sequence ID" value="XM_705092.2"/>
</dbReference>
<feature type="compositionally biased region" description="Polar residues" evidence="1">
    <location>
        <begin position="538"/>
        <end position="566"/>
    </location>
</feature>
<gene>
    <name evidence="3 4" type="primary">MSB1</name>
    <name evidence="4" type="ordered locus">CAALFM_C103710CA</name>
    <name evidence="3" type="ordered locus">orf19.8726</name>
</gene>
<dbReference type="SMR" id="A0A1D8PD52"/>
<feature type="compositionally biased region" description="Low complexity" evidence="1">
    <location>
        <begin position="519"/>
        <end position="529"/>
    </location>
</feature>
<dbReference type="InterPro" id="IPR012965">
    <property type="entry name" value="Msb1/Mug8_dom"/>
</dbReference>
<feature type="region of interest" description="Disordered" evidence="1">
    <location>
        <begin position="731"/>
        <end position="762"/>
    </location>
</feature>
<feature type="compositionally biased region" description="Polar residues" evidence="1">
    <location>
        <begin position="1058"/>
        <end position="1067"/>
    </location>
</feature>
<feature type="compositionally biased region" description="Polar residues" evidence="1">
    <location>
        <begin position="924"/>
        <end position="934"/>
    </location>
</feature>
<name>A0A1D8PD52_CANAL</name>
<evidence type="ECO:0000259" key="2">
    <source>
        <dbReference type="Pfam" id="PF08101"/>
    </source>
</evidence>
<dbReference type="PANTHER" id="PTHR28093">
    <property type="entry name" value="MORPHOGENESIS-RELATED PROTEIN MSB1"/>
    <property type="match status" value="1"/>
</dbReference>
<sequence length="1287" mass="144171">MVNTKQLIANLELPKLPFNHEKQTTQKPTHNYLSNTTITDAGIMDPAQFTRKNLKSALHIITQELKKRGTKTPHIFLPFRSKVNDEKLESFLSSIAPSGELRTDNTLLQQLCSETDEFTLISALKYFWSRLPNNEIIGWDVYLEFKRREAEKGYPKNAFLSIMPKCLSSPAHASIVYDFLDLILSITSNSQFNYLSGRKISKMASFWAFSCRQQFLQSPFYDATQEEAEHNFIEGIDTWKKSTNALFHLVLAFLRSMLPETNSETLKIPKTLQSLLVTTQYPPSSDNESDQSMLRGAITIPCVCVSTTQPSKDAYELISKVRHNLKFDKKDDFLSIENYTILKNLFSKKGTFEIVNSLTDESKRILSRISSEPISSKFNISPGWNKSKVETDPDIPLFSEISIKDVSIHDYYIWTWLASISSDQPSVTKQIFGRSIVVEAEVLGFQKWIVVTEKTLSSEGYLQRFNLDRRMLSKHKRQISMEDYKNLPLPPIPVQETENGKINEESSNKNANEGRKHSNSVSSTSVFSNKKNDMGEFKQNQNVNSARSSAGTSTSNHSQEKATQSAPPYVTRASDIFDKSFSDQFSYIYPILNDTMETNEVDQQNTSSRELATSTSRFTKTTLGDMIAPAKNPVGRKAPPSFVSNSSILEAYTNTPNSQDSFLNHRQSGTPDNTFSPSKSDNNTIDTLKEDKYFEPFDLYHPEMDTSSQQGSVEPYDNYYVGIEAKTSATTAPQKLQPPAATHSQFSQPSQRLPNDISSLPSDSTIVYKDEKFNDDNTIAATPNNGSENINGENMGNELLEEQTKEEKEEELQRKIEEKKQKKKKEKKKLEKQAEAAQLAAAQAAGFPFALLPSNMPPPHIPGMPETPHEKKKNSSTSPKKKKQNSPKKNTSPKNKTPKKVKRIPCDPNKPLPQPTEVVEKQENSNLNSSSATDLESPVRVNDKKLVISSPPENDSIPLLAPPPSNNSIMSSPRMGFVSSPRIPPAQFSNPEAPSNDQLVTPKEQYNIFISQPPHGTETGVQSPKHPYFMQDERVHPTEEVPAPVQAPVPAPVPASASKPQIANIDTTPLPPANQHKPSVSNLEPRTPVEATSTHNSLQPKNQPQPQASVYNATPPMSHPPLHSLPRPNYYQQPSHNQHYFQPMPPHPQFVPRQQQPSYYQQQPLPYGSSPMPQQAPVPMQSYHPHAPPPQQMQYQQYFSQHPNSNPHPHPHPHQHLPPPLSHNGMMMMHSPQHAPMQSPSTMGPMNGGGANNAVMNMVPVGGRHNKNQTTNKANLRAAFVEGSFGI</sequence>
<feature type="compositionally biased region" description="Basic and acidic residues" evidence="1">
    <location>
        <begin position="498"/>
        <end position="516"/>
    </location>
</feature>
<dbReference type="AlphaFoldDB" id="A0A1D8PD52"/>
<feature type="compositionally biased region" description="Basic and acidic residues" evidence="1">
    <location>
        <begin position="802"/>
        <end position="820"/>
    </location>
</feature>
<feature type="compositionally biased region" description="Low complexity" evidence="1">
    <location>
        <begin position="784"/>
        <end position="798"/>
    </location>
</feature>
<feature type="domain" description="Meiotically up-regulated protein Msb1/Mug8" evidence="2">
    <location>
        <begin position="48"/>
        <end position="453"/>
    </location>
</feature>
<dbReference type="CGD" id="CAL0000199709">
    <property type="gene designation" value="MSB1"/>
</dbReference>
<protein>
    <submittedName>
        <fullName evidence="4">Msb1p</fullName>
    </submittedName>
</protein>
<dbReference type="GO" id="GO:0007155">
    <property type="term" value="P:cell adhesion"/>
    <property type="evidence" value="ECO:0000316"/>
    <property type="project" value="CGD"/>
</dbReference>
<dbReference type="KEGG" id="cal:CAALFM_C103710CA"/>
<dbReference type="Proteomes" id="UP000000559">
    <property type="component" value="Chromosome 1"/>
</dbReference>
<dbReference type="CDD" id="cd04401">
    <property type="entry name" value="RhoGAP_fMSB1"/>
    <property type="match status" value="1"/>
</dbReference>
<feature type="compositionally biased region" description="Polar residues" evidence="1">
    <location>
        <begin position="987"/>
        <end position="998"/>
    </location>
</feature>
<feature type="region of interest" description="Disordered" evidence="1">
    <location>
        <begin position="778"/>
        <end position="998"/>
    </location>
</feature>
<keyword evidence="5" id="KW-1185">Reference proteome</keyword>
<dbReference type="VEuPathDB" id="FungiDB:C1_03710C_A"/>
<dbReference type="PANTHER" id="PTHR28093:SF1">
    <property type="entry name" value="MORPHOGENESIS-RELATED PROTEIN MSB1"/>
    <property type="match status" value="1"/>
</dbReference>
<dbReference type="eggNOG" id="ENOG502QUEY">
    <property type="taxonomic scope" value="Eukaryota"/>
</dbReference>
<dbReference type="InParanoid" id="A0A1D8PD52"/>
<evidence type="ECO:0000313" key="4">
    <source>
        <dbReference type="EMBL" id="AOW26048.1"/>
    </source>
</evidence>
<evidence type="ECO:0000256" key="1">
    <source>
        <dbReference type="SAM" id="MobiDB-lite"/>
    </source>
</evidence>
<evidence type="ECO:0000313" key="5">
    <source>
        <dbReference type="Proteomes" id="UP000000559"/>
    </source>
</evidence>
<reference evidence="4 5" key="1">
    <citation type="journal article" date="2004" name="Proc. Natl. Acad. Sci. U.S.A.">
        <title>The diploid genome sequence of Candida albicans.</title>
        <authorList>
            <person name="Jones T."/>
            <person name="Federspiel N.A."/>
            <person name="Chibana H."/>
            <person name="Dungan J."/>
            <person name="Kalman S."/>
            <person name="Magee B.B."/>
            <person name="Newport G."/>
            <person name="Thorstenson Y.R."/>
            <person name="Agabian N."/>
            <person name="Magee P.T."/>
            <person name="Davis R.W."/>
            <person name="Scherer S."/>
        </authorList>
    </citation>
    <scope>NUCLEOTIDE SEQUENCE [LARGE SCALE GENOMIC DNA]</scope>
    <source>
        <strain evidence="5">SC5314 / ATCC MYA-2876</strain>
    </source>
</reference>
<feature type="compositionally biased region" description="Low complexity" evidence="1">
    <location>
        <begin position="1192"/>
        <end position="1207"/>
    </location>
</feature>
<dbReference type="OrthoDB" id="3362494at2759"/>
<reference evidence="4 5" key="3">
    <citation type="journal article" date="2013" name="Genome Biol.">
        <title>Assembly of a phased diploid Candida albicans genome facilitates allele-specific measurements and provides a simple model for repeat and indel structure.</title>
        <authorList>
            <person name="Muzzey D."/>
            <person name="Schwartz K."/>
            <person name="Weissman J.S."/>
            <person name="Sherlock G."/>
        </authorList>
    </citation>
    <scope>NUCLEOTIDE SEQUENCE [LARGE SCALE GENOMIC DNA]</scope>
    <source>
        <strain evidence="5">SC5314 / ATCC MYA-2876</strain>
    </source>
</reference>
<feature type="compositionally biased region" description="Low complexity" evidence="1">
    <location>
        <begin position="835"/>
        <end position="845"/>
    </location>
</feature>
<feature type="compositionally biased region" description="Low complexity" evidence="1">
    <location>
        <begin position="1152"/>
        <end position="1171"/>
    </location>
</feature>
<evidence type="ECO:0000313" key="3">
    <source>
        <dbReference type="CGD" id="CAL0000199709"/>
    </source>
</evidence>
<feature type="compositionally biased region" description="Polar residues" evidence="1">
    <location>
        <begin position="1076"/>
        <end position="1112"/>
    </location>
</feature>
<feature type="region of interest" description="Disordered" evidence="1">
    <location>
        <begin position="1010"/>
        <end position="1239"/>
    </location>
</feature>
<dbReference type="STRING" id="237561.A0A1D8PD52"/>
<dbReference type="GO" id="GO:0006355">
    <property type="term" value="P:regulation of DNA-templated transcription"/>
    <property type="evidence" value="ECO:0000316"/>
    <property type="project" value="CGD"/>
</dbReference>
<dbReference type="EMBL" id="CP017623">
    <property type="protein sequence ID" value="AOW26048.1"/>
    <property type="molecule type" value="Genomic_DNA"/>
</dbReference>
<feature type="compositionally biased region" description="Polar residues" evidence="1">
    <location>
        <begin position="742"/>
        <end position="762"/>
    </location>
</feature>
<feature type="region of interest" description="Disordered" evidence="1">
    <location>
        <begin position="653"/>
        <end position="685"/>
    </location>
</feature>
<feature type="compositionally biased region" description="Basic residues" evidence="1">
    <location>
        <begin position="870"/>
        <end position="886"/>
    </location>
</feature>